<evidence type="ECO:0000313" key="7">
    <source>
        <dbReference type="Proteomes" id="UP000321820"/>
    </source>
</evidence>
<dbReference type="Proteomes" id="UP000321820">
    <property type="component" value="Chromosome"/>
</dbReference>
<dbReference type="KEGG" id="talb:FTW19_18255"/>
<reference evidence="6 7" key="1">
    <citation type="submission" date="2019-08" db="EMBL/GenBank/DDBJ databases">
        <title>Complete genome sequence of Terriglobus albidus strain ORNL.</title>
        <authorList>
            <person name="Podar M."/>
        </authorList>
    </citation>
    <scope>NUCLEOTIDE SEQUENCE [LARGE SCALE GENOMIC DNA]</scope>
    <source>
        <strain evidence="6 7">ORNL</strain>
    </source>
</reference>
<comment type="subcellular location">
    <subcellularLocation>
        <location evidence="1">Cytoplasm</location>
        <location evidence="1">Cytosol</location>
    </subcellularLocation>
</comment>
<evidence type="ECO:0000256" key="1">
    <source>
        <dbReference type="ARBA" id="ARBA00004514"/>
    </source>
</evidence>
<dbReference type="PANTHER" id="PTHR34773">
    <property type="entry name" value="FLAGELLAR SECRETION CHAPERONE FLIS"/>
    <property type="match status" value="1"/>
</dbReference>
<dbReference type="RefSeq" id="WP_147649024.1">
    <property type="nucleotide sequence ID" value="NZ_CP042806.1"/>
</dbReference>
<gene>
    <name evidence="6" type="primary">fliS</name>
    <name evidence="6" type="ORF">FTW19_18255</name>
</gene>
<dbReference type="GO" id="GO:0044780">
    <property type="term" value="P:bacterial-type flagellum assembly"/>
    <property type="evidence" value="ECO:0007669"/>
    <property type="project" value="InterPro"/>
</dbReference>
<evidence type="ECO:0000256" key="3">
    <source>
        <dbReference type="ARBA" id="ARBA00022490"/>
    </source>
</evidence>
<proteinExistence type="inferred from homology"/>
<keyword evidence="7" id="KW-1185">Reference proteome</keyword>
<keyword evidence="4" id="KW-1005">Bacterial flagellum biogenesis</keyword>
<comment type="similarity">
    <text evidence="2">Belongs to the FliS family.</text>
</comment>
<dbReference type="PANTHER" id="PTHR34773:SF1">
    <property type="entry name" value="FLAGELLAR SECRETION CHAPERONE FLIS"/>
    <property type="match status" value="1"/>
</dbReference>
<dbReference type="NCBIfam" id="TIGR00208">
    <property type="entry name" value="fliS"/>
    <property type="match status" value="1"/>
</dbReference>
<keyword evidence="6" id="KW-0966">Cell projection</keyword>
<keyword evidence="6" id="KW-0969">Cilium</keyword>
<dbReference type="GO" id="GO:0005829">
    <property type="term" value="C:cytosol"/>
    <property type="evidence" value="ECO:0007669"/>
    <property type="project" value="UniProtKB-SubCell"/>
</dbReference>
<dbReference type="EMBL" id="CP042806">
    <property type="protein sequence ID" value="QEE29754.1"/>
    <property type="molecule type" value="Genomic_DNA"/>
</dbReference>
<dbReference type="Gene3D" id="1.20.120.340">
    <property type="entry name" value="Flagellar protein FliS"/>
    <property type="match status" value="1"/>
</dbReference>
<keyword evidence="6" id="KW-0282">Flagellum</keyword>
<dbReference type="CDD" id="cd16098">
    <property type="entry name" value="FliS"/>
    <property type="match status" value="1"/>
</dbReference>
<protein>
    <submittedName>
        <fullName evidence="6">Flagellar export chaperone FliS</fullName>
    </submittedName>
</protein>
<dbReference type="OrthoDB" id="121542at2"/>
<keyword evidence="5" id="KW-0143">Chaperone</keyword>
<evidence type="ECO:0000313" key="6">
    <source>
        <dbReference type="EMBL" id="QEE29754.1"/>
    </source>
</evidence>
<dbReference type="AlphaFoldDB" id="A0A5B9EDM6"/>
<sequence>MNGYQQQSLAGATGIDLVVALYDGVLRYLYRAVQCVEEDDVYGRRMAVKRVTDIFIYLQSTLRTDVCVKTTTSLADFYAAMFQLTLEASYYNSKETFEEVIQCVRDVRDAWAIAARDPEAQAVLPRDLRTREGQMVPAVVAQAQMSESGVHASARWSA</sequence>
<evidence type="ECO:0000256" key="5">
    <source>
        <dbReference type="ARBA" id="ARBA00023186"/>
    </source>
</evidence>
<keyword evidence="3" id="KW-0963">Cytoplasm</keyword>
<dbReference type="InterPro" id="IPR036584">
    <property type="entry name" value="FliS_sf"/>
</dbReference>
<dbReference type="Pfam" id="PF02561">
    <property type="entry name" value="FliS"/>
    <property type="match status" value="1"/>
</dbReference>
<organism evidence="6 7">
    <name type="scientific">Terriglobus albidus</name>
    <dbReference type="NCBI Taxonomy" id="1592106"/>
    <lineage>
        <taxon>Bacteria</taxon>
        <taxon>Pseudomonadati</taxon>
        <taxon>Acidobacteriota</taxon>
        <taxon>Terriglobia</taxon>
        <taxon>Terriglobales</taxon>
        <taxon>Acidobacteriaceae</taxon>
        <taxon>Terriglobus</taxon>
    </lineage>
</organism>
<evidence type="ECO:0000256" key="2">
    <source>
        <dbReference type="ARBA" id="ARBA00008787"/>
    </source>
</evidence>
<dbReference type="GO" id="GO:0071973">
    <property type="term" value="P:bacterial-type flagellum-dependent cell motility"/>
    <property type="evidence" value="ECO:0007669"/>
    <property type="project" value="TreeGrafter"/>
</dbReference>
<accession>A0A5B9EDM6</accession>
<dbReference type="InterPro" id="IPR003713">
    <property type="entry name" value="FliS"/>
</dbReference>
<name>A0A5B9EDM6_9BACT</name>
<dbReference type="SUPFAM" id="SSF101116">
    <property type="entry name" value="Flagellar export chaperone FliS"/>
    <property type="match status" value="1"/>
</dbReference>
<evidence type="ECO:0000256" key="4">
    <source>
        <dbReference type="ARBA" id="ARBA00022795"/>
    </source>
</evidence>